<dbReference type="Gene3D" id="1.10.530.10">
    <property type="match status" value="1"/>
</dbReference>
<gene>
    <name evidence="3" type="ORF">GCM10022410_15500</name>
</gene>
<keyword evidence="1" id="KW-0175">Coiled coil</keyword>
<accession>A0ABP7VMZ2</accession>
<evidence type="ECO:0000256" key="1">
    <source>
        <dbReference type="SAM" id="Coils"/>
    </source>
</evidence>
<dbReference type="Pfam" id="PF01464">
    <property type="entry name" value="SLT"/>
    <property type="match status" value="1"/>
</dbReference>
<feature type="coiled-coil region" evidence="1">
    <location>
        <begin position="18"/>
        <end position="45"/>
    </location>
</feature>
<dbReference type="InterPro" id="IPR008258">
    <property type="entry name" value="Transglycosylase_SLT_dom_1"/>
</dbReference>
<comment type="caution">
    <text evidence="3">The sequence shown here is derived from an EMBL/GenBank/DDBJ whole genome shotgun (WGS) entry which is preliminary data.</text>
</comment>
<dbReference type="PANTHER" id="PTHR37423">
    <property type="entry name" value="SOLUBLE LYTIC MUREIN TRANSGLYCOSYLASE-RELATED"/>
    <property type="match status" value="1"/>
</dbReference>
<dbReference type="RefSeq" id="WP_344911936.1">
    <property type="nucleotide sequence ID" value="NZ_BAABDL010000084.1"/>
</dbReference>
<proteinExistence type="predicted"/>
<name>A0ABP7VMZ2_9BACI</name>
<dbReference type="InterPro" id="IPR023346">
    <property type="entry name" value="Lysozyme-like_dom_sf"/>
</dbReference>
<organism evidence="3 4">
    <name type="scientific">Amphibacillus indicireducens</name>
    <dbReference type="NCBI Taxonomy" id="1076330"/>
    <lineage>
        <taxon>Bacteria</taxon>
        <taxon>Bacillati</taxon>
        <taxon>Bacillota</taxon>
        <taxon>Bacilli</taxon>
        <taxon>Bacillales</taxon>
        <taxon>Bacillaceae</taxon>
        <taxon>Amphibacillus</taxon>
    </lineage>
</organism>
<evidence type="ECO:0000313" key="4">
    <source>
        <dbReference type="Proteomes" id="UP001501734"/>
    </source>
</evidence>
<evidence type="ECO:0000259" key="2">
    <source>
        <dbReference type="Pfam" id="PF01464"/>
    </source>
</evidence>
<keyword evidence="4" id="KW-1185">Reference proteome</keyword>
<evidence type="ECO:0000313" key="3">
    <source>
        <dbReference type="EMBL" id="GAA4070780.1"/>
    </source>
</evidence>
<dbReference type="SUPFAM" id="SSF53955">
    <property type="entry name" value="Lysozyme-like"/>
    <property type="match status" value="1"/>
</dbReference>
<dbReference type="Proteomes" id="UP001501734">
    <property type="component" value="Unassembled WGS sequence"/>
</dbReference>
<reference evidence="4" key="1">
    <citation type="journal article" date="2019" name="Int. J. Syst. Evol. Microbiol.">
        <title>The Global Catalogue of Microorganisms (GCM) 10K type strain sequencing project: providing services to taxonomists for standard genome sequencing and annotation.</title>
        <authorList>
            <consortium name="The Broad Institute Genomics Platform"/>
            <consortium name="The Broad Institute Genome Sequencing Center for Infectious Disease"/>
            <person name="Wu L."/>
            <person name="Ma J."/>
        </authorList>
    </citation>
    <scope>NUCLEOTIDE SEQUENCE [LARGE SCALE GENOMIC DNA]</scope>
    <source>
        <strain evidence="4">JCM 17250</strain>
    </source>
</reference>
<sequence length="233" mass="26982">MKKTIIIFCLSILSATGVLFIQQNLQEKQTKMEALIAENRILVAENKHLKATTTYDVELINTGEDYKHWAYVEEIAEQMVKDSDERFKKTWAIYLVNEATQYEIDPFLIYELLKVETGHTFDPDLIGPETRYGHAYGMSQFMKNTAPWIADMADLPYSDELLFDPYYSMKLAIVYLDFLHHKYDDWDQALTAYNRGMTGMENYMKNNGTAKSQYAQTIQTKAKNHHTVAVAES</sequence>
<protein>
    <recommendedName>
        <fullName evidence="2">Transglycosylase SLT domain-containing protein</fullName>
    </recommendedName>
</protein>
<feature type="domain" description="Transglycosylase SLT" evidence="2">
    <location>
        <begin position="98"/>
        <end position="213"/>
    </location>
</feature>
<dbReference type="PANTHER" id="PTHR37423:SF2">
    <property type="entry name" value="MEMBRANE-BOUND LYTIC MUREIN TRANSGLYCOSYLASE C"/>
    <property type="match status" value="1"/>
</dbReference>
<dbReference type="EMBL" id="BAABDL010000084">
    <property type="protein sequence ID" value="GAA4070780.1"/>
    <property type="molecule type" value="Genomic_DNA"/>
</dbReference>